<evidence type="ECO:0000256" key="2">
    <source>
        <dbReference type="ARBA" id="ARBA00022630"/>
    </source>
</evidence>
<sequence>MSENKDIRNPHPDFKTVEASRPDWDPKALRYTKTPDPSWTYGSGPNATSSVASPPRSNATSTPPAHIPIDPYAANRPPGANYKLLISSIAPRPIALLSTRSPDEARDSDAEKDNLAPFSFFNVLSHDPPLFALGFACSLARPKDSLRNLVDTRECVINLVGEPLLEAANAASIDSPRGVSEWVVSGLTPVRDAETVRCARVAEAVVSIEAKLDFVREYESRGAPGRIGSTVVIVEGTRFWVRGDAVNEDRSVVDLSVLRPISRLGGISYGRTTEAVELLRPVFEETLGMDGYEKLKEKRRQQERQLQNGEPN</sequence>
<evidence type="ECO:0000313" key="8">
    <source>
        <dbReference type="Proteomes" id="UP000272025"/>
    </source>
</evidence>
<feature type="region of interest" description="Disordered" evidence="5">
    <location>
        <begin position="1"/>
        <end position="72"/>
    </location>
</feature>
<dbReference type="RefSeq" id="XP_028463866.1">
    <property type="nucleotide sequence ID" value="XM_028609543.1"/>
</dbReference>
<dbReference type="PANTHER" id="PTHR33798">
    <property type="entry name" value="FLAVOPROTEIN OXYGENASE"/>
    <property type="match status" value="1"/>
</dbReference>
<keyword evidence="2" id="KW-0285">Flavoprotein</keyword>
<dbReference type="SUPFAM" id="SSF50475">
    <property type="entry name" value="FMN-binding split barrel"/>
    <property type="match status" value="1"/>
</dbReference>
<dbReference type="AlphaFoldDB" id="A0A3N2PNQ1"/>
<keyword evidence="3" id="KW-0288">FMN</keyword>
<feature type="domain" description="Flavin reductase like" evidence="6">
    <location>
        <begin position="87"/>
        <end position="254"/>
    </location>
</feature>
<dbReference type="EMBL" id="ML119060">
    <property type="protein sequence ID" value="ROT36060.1"/>
    <property type="molecule type" value="Genomic_DNA"/>
</dbReference>
<gene>
    <name evidence="7" type="ORF">SODALDRAFT_320516</name>
</gene>
<comment type="similarity">
    <text evidence="4">Belongs to the flavoredoxin family.</text>
</comment>
<dbReference type="Proteomes" id="UP000272025">
    <property type="component" value="Unassembled WGS sequence"/>
</dbReference>
<dbReference type="GO" id="GO:0010181">
    <property type="term" value="F:FMN binding"/>
    <property type="evidence" value="ECO:0007669"/>
    <property type="project" value="InterPro"/>
</dbReference>
<comment type="cofactor">
    <cofactor evidence="1">
        <name>FMN</name>
        <dbReference type="ChEBI" id="CHEBI:58210"/>
    </cofactor>
</comment>
<reference evidence="7 8" key="1">
    <citation type="journal article" date="2018" name="Mol. Ecol.">
        <title>The obligate alkalophilic soda-lake fungus Sodiomyces alkalinus has shifted to a protein diet.</title>
        <authorList>
            <person name="Grum-Grzhimaylo A.A."/>
            <person name="Falkoski D.L."/>
            <person name="van den Heuvel J."/>
            <person name="Valero-Jimenez C.A."/>
            <person name="Min B."/>
            <person name="Choi I.G."/>
            <person name="Lipzen A."/>
            <person name="Daum C.G."/>
            <person name="Aanen D.K."/>
            <person name="Tsang A."/>
            <person name="Henrissat B."/>
            <person name="Bilanenko E.N."/>
            <person name="de Vries R.P."/>
            <person name="van Kan J.A.L."/>
            <person name="Grigoriev I.V."/>
            <person name="Debets A.J.M."/>
        </authorList>
    </citation>
    <scope>NUCLEOTIDE SEQUENCE [LARGE SCALE GENOMIC DNA]</scope>
    <source>
        <strain evidence="7 8">F11</strain>
    </source>
</reference>
<protein>
    <recommendedName>
        <fullName evidence="6">Flavin reductase like domain-containing protein</fullName>
    </recommendedName>
</protein>
<evidence type="ECO:0000313" key="7">
    <source>
        <dbReference type="EMBL" id="ROT36060.1"/>
    </source>
</evidence>
<accession>A0A3N2PNQ1</accession>
<evidence type="ECO:0000256" key="3">
    <source>
        <dbReference type="ARBA" id="ARBA00022643"/>
    </source>
</evidence>
<dbReference type="OrthoDB" id="10250990at2759"/>
<dbReference type="GeneID" id="39578021"/>
<dbReference type="Pfam" id="PF01613">
    <property type="entry name" value="Flavin_Reduct"/>
    <property type="match status" value="1"/>
</dbReference>
<evidence type="ECO:0000259" key="6">
    <source>
        <dbReference type="SMART" id="SM00903"/>
    </source>
</evidence>
<evidence type="ECO:0000256" key="4">
    <source>
        <dbReference type="ARBA" id="ARBA00038054"/>
    </source>
</evidence>
<feature type="compositionally biased region" description="Polar residues" evidence="5">
    <location>
        <begin position="35"/>
        <end position="63"/>
    </location>
</feature>
<dbReference type="SMART" id="SM00903">
    <property type="entry name" value="Flavin_Reduct"/>
    <property type="match status" value="1"/>
</dbReference>
<name>A0A3N2PNQ1_SODAK</name>
<organism evidence="7 8">
    <name type="scientific">Sodiomyces alkalinus (strain CBS 110278 / VKM F-3762 / F11)</name>
    <name type="common">Alkaliphilic filamentous fungus</name>
    <dbReference type="NCBI Taxonomy" id="1314773"/>
    <lineage>
        <taxon>Eukaryota</taxon>
        <taxon>Fungi</taxon>
        <taxon>Dikarya</taxon>
        <taxon>Ascomycota</taxon>
        <taxon>Pezizomycotina</taxon>
        <taxon>Sordariomycetes</taxon>
        <taxon>Hypocreomycetidae</taxon>
        <taxon>Glomerellales</taxon>
        <taxon>Plectosphaerellaceae</taxon>
        <taxon>Sodiomyces</taxon>
    </lineage>
</organism>
<proteinExistence type="inferred from homology"/>
<dbReference type="InterPro" id="IPR002563">
    <property type="entry name" value="Flavin_Rdtase-like_dom"/>
</dbReference>
<feature type="compositionally biased region" description="Basic and acidic residues" evidence="5">
    <location>
        <begin position="1"/>
        <end position="28"/>
    </location>
</feature>
<dbReference type="InterPro" id="IPR012349">
    <property type="entry name" value="Split_barrel_FMN-bd"/>
</dbReference>
<evidence type="ECO:0000256" key="1">
    <source>
        <dbReference type="ARBA" id="ARBA00001917"/>
    </source>
</evidence>
<dbReference type="Gene3D" id="2.30.110.10">
    <property type="entry name" value="Electron Transport, Fmn-binding Protein, Chain A"/>
    <property type="match status" value="1"/>
</dbReference>
<keyword evidence="8" id="KW-1185">Reference proteome</keyword>
<dbReference type="PANTHER" id="PTHR33798:SF5">
    <property type="entry name" value="FLAVIN REDUCTASE LIKE DOMAIN-CONTAINING PROTEIN"/>
    <property type="match status" value="1"/>
</dbReference>
<evidence type="ECO:0000256" key="5">
    <source>
        <dbReference type="SAM" id="MobiDB-lite"/>
    </source>
</evidence>